<feature type="chain" id="PRO_5046471820" description="DUF4878 domain-containing protein" evidence="1">
    <location>
        <begin position="28"/>
        <end position="251"/>
    </location>
</feature>
<evidence type="ECO:0008006" key="4">
    <source>
        <dbReference type="Google" id="ProtNLM"/>
    </source>
</evidence>
<evidence type="ECO:0000313" key="2">
    <source>
        <dbReference type="EMBL" id="MDT3425542.1"/>
    </source>
</evidence>
<feature type="signal peptide" evidence="1">
    <location>
        <begin position="1"/>
        <end position="27"/>
    </location>
</feature>
<name>A0ABU3H3Y8_9BACL</name>
<sequence>MFTKKFNVVLLLMLLLTTFSFGSSSFAAESPESKAKEVVKEFLVAMDNGDINKALELVVDTRFSNVKEQIKAYKEYRDTRNFRSLEIVSVDIENESSIFVKIKDISTSSDTQEVIHVKNYNGQWKISLGNSEEKSGKSSDVSINTLADHFSFTNFQYGPHYTIDKFSIPSGVSNVVVQGWQYSSNEYPASASYQLARSTWLGQAIYGSAVDVDSNGEYTITLTGAFEGSDFCIRIFVGNSSIINGAGNVTY</sequence>
<dbReference type="EMBL" id="JAUSUY010000003">
    <property type="protein sequence ID" value="MDT3425542.1"/>
    <property type="molecule type" value="Genomic_DNA"/>
</dbReference>
<dbReference type="Proteomes" id="UP001248709">
    <property type="component" value="Unassembled WGS sequence"/>
</dbReference>
<gene>
    <name evidence="2" type="ORF">J2Z22_001058</name>
</gene>
<proteinExistence type="predicted"/>
<comment type="caution">
    <text evidence="2">The sequence shown here is derived from an EMBL/GenBank/DDBJ whole genome shotgun (WGS) entry which is preliminary data.</text>
</comment>
<evidence type="ECO:0000256" key="1">
    <source>
        <dbReference type="SAM" id="SignalP"/>
    </source>
</evidence>
<dbReference type="RefSeq" id="WP_025699516.1">
    <property type="nucleotide sequence ID" value="NZ_JAUSUY010000003.1"/>
</dbReference>
<keyword evidence="1" id="KW-0732">Signal</keyword>
<organism evidence="2 3">
    <name type="scientific">Paenibacillus forsythiae</name>
    <dbReference type="NCBI Taxonomy" id="365616"/>
    <lineage>
        <taxon>Bacteria</taxon>
        <taxon>Bacillati</taxon>
        <taxon>Bacillota</taxon>
        <taxon>Bacilli</taxon>
        <taxon>Bacillales</taxon>
        <taxon>Paenibacillaceae</taxon>
        <taxon>Paenibacillus</taxon>
    </lineage>
</organism>
<evidence type="ECO:0000313" key="3">
    <source>
        <dbReference type="Proteomes" id="UP001248709"/>
    </source>
</evidence>
<keyword evidence="3" id="KW-1185">Reference proteome</keyword>
<reference evidence="2 3" key="1">
    <citation type="submission" date="2023-07" db="EMBL/GenBank/DDBJ databases">
        <title>Genomic Encyclopedia of Type Strains, Phase IV (KMG-IV): sequencing the most valuable type-strain genomes for metagenomic binning, comparative biology and taxonomic classification.</title>
        <authorList>
            <person name="Goeker M."/>
        </authorList>
    </citation>
    <scope>NUCLEOTIDE SEQUENCE [LARGE SCALE GENOMIC DNA]</scope>
    <source>
        <strain evidence="2 3">T98</strain>
    </source>
</reference>
<protein>
    <recommendedName>
        <fullName evidence="4">DUF4878 domain-containing protein</fullName>
    </recommendedName>
</protein>
<accession>A0ABU3H3Y8</accession>